<organism evidence="3 4">
    <name type="scientific">Cochliobolus heterostrophus (strain C5 / ATCC 48332 / race O)</name>
    <name type="common">Southern corn leaf blight fungus</name>
    <name type="synonym">Bipolaris maydis</name>
    <dbReference type="NCBI Taxonomy" id="701091"/>
    <lineage>
        <taxon>Eukaryota</taxon>
        <taxon>Fungi</taxon>
        <taxon>Dikarya</taxon>
        <taxon>Ascomycota</taxon>
        <taxon>Pezizomycotina</taxon>
        <taxon>Dothideomycetes</taxon>
        <taxon>Pleosporomycetidae</taxon>
        <taxon>Pleosporales</taxon>
        <taxon>Pleosporineae</taxon>
        <taxon>Pleosporaceae</taxon>
        <taxon>Bipolaris</taxon>
    </lineage>
</organism>
<name>M2TFF4_COCH5</name>
<keyword evidence="2" id="KW-0812">Transmembrane</keyword>
<gene>
    <name evidence="3" type="ORF">COCHEDRAFT_1127754</name>
</gene>
<evidence type="ECO:0000256" key="2">
    <source>
        <dbReference type="SAM" id="Phobius"/>
    </source>
</evidence>
<dbReference type="SUPFAM" id="SSF53300">
    <property type="entry name" value="vWA-like"/>
    <property type="match status" value="1"/>
</dbReference>
<feature type="transmembrane region" description="Helical" evidence="2">
    <location>
        <begin position="336"/>
        <end position="356"/>
    </location>
</feature>
<keyword evidence="2" id="KW-1133">Transmembrane helix</keyword>
<keyword evidence="4" id="KW-1185">Reference proteome</keyword>
<reference evidence="3 4" key="1">
    <citation type="journal article" date="2012" name="PLoS Pathog.">
        <title>Diverse lifestyles and strategies of plant pathogenesis encoded in the genomes of eighteen Dothideomycetes fungi.</title>
        <authorList>
            <person name="Ohm R.A."/>
            <person name="Feau N."/>
            <person name="Henrissat B."/>
            <person name="Schoch C.L."/>
            <person name="Horwitz B.A."/>
            <person name="Barry K.W."/>
            <person name="Condon B.J."/>
            <person name="Copeland A.C."/>
            <person name="Dhillon B."/>
            <person name="Glaser F."/>
            <person name="Hesse C.N."/>
            <person name="Kosti I."/>
            <person name="LaButti K."/>
            <person name="Lindquist E.A."/>
            <person name="Lucas S."/>
            <person name="Salamov A.A."/>
            <person name="Bradshaw R.E."/>
            <person name="Ciuffetti L."/>
            <person name="Hamelin R.C."/>
            <person name="Kema G.H.J."/>
            <person name="Lawrence C."/>
            <person name="Scott J.A."/>
            <person name="Spatafora J.W."/>
            <person name="Turgeon B.G."/>
            <person name="de Wit P.J.G.M."/>
            <person name="Zhong S."/>
            <person name="Goodwin S.B."/>
            <person name="Grigoriev I.V."/>
        </authorList>
    </citation>
    <scope>NUCLEOTIDE SEQUENCE [LARGE SCALE GENOMIC DNA]</scope>
    <source>
        <strain evidence="4">C5 / ATCC 48332 / race O</strain>
    </source>
</reference>
<keyword evidence="2" id="KW-0472">Membrane</keyword>
<dbReference type="Gene3D" id="3.40.50.410">
    <property type="entry name" value="von Willebrand factor, type A domain"/>
    <property type="match status" value="1"/>
</dbReference>
<dbReference type="InterPro" id="IPR036465">
    <property type="entry name" value="vWFA_dom_sf"/>
</dbReference>
<evidence type="ECO:0000313" key="4">
    <source>
        <dbReference type="Proteomes" id="UP000016936"/>
    </source>
</evidence>
<dbReference type="EMBL" id="KB445570">
    <property type="protein sequence ID" value="EMD96185.1"/>
    <property type="molecule type" value="Genomic_DNA"/>
</dbReference>
<proteinExistence type="predicted"/>
<dbReference type="STRING" id="701091.M2TFF4"/>
<dbReference type="Proteomes" id="UP000016936">
    <property type="component" value="Unassembled WGS sequence"/>
</dbReference>
<protein>
    <recommendedName>
        <fullName evidence="5">VWFA domain-containing protein</fullName>
    </recommendedName>
</protein>
<dbReference type="AlphaFoldDB" id="M2TFF4"/>
<evidence type="ECO:0000256" key="1">
    <source>
        <dbReference type="SAM" id="MobiDB-lite"/>
    </source>
</evidence>
<evidence type="ECO:0008006" key="5">
    <source>
        <dbReference type="Google" id="ProtNLM"/>
    </source>
</evidence>
<feature type="region of interest" description="Disordered" evidence="1">
    <location>
        <begin position="1"/>
        <end position="60"/>
    </location>
</feature>
<dbReference type="PANTHER" id="PTHR34706:SF1">
    <property type="entry name" value="VWFA DOMAIN-CONTAINING PROTEIN"/>
    <property type="match status" value="1"/>
</dbReference>
<evidence type="ECO:0000313" key="3">
    <source>
        <dbReference type="EMBL" id="EMD96185.1"/>
    </source>
</evidence>
<accession>M2TFF4</accession>
<dbReference type="eggNOG" id="ENOG502S247">
    <property type="taxonomic scope" value="Eukaryota"/>
</dbReference>
<dbReference type="OrthoDB" id="2142040at2759"/>
<reference evidence="4" key="2">
    <citation type="journal article" date="2013" name="PLoS Genet.">
        <title>Comparative genome structure, secondary metabolite, and effector coding capacity across Cochliobolus pathogens.</title>
        <authorList>
            <person name="Condon B.J."/>
            <person name="Leng Y."/>
            <person name="Wu D."/>
            <person name="Bushley K.E."/>
            <person name="Ohm R.A."/>
            <person name="Otillar R."/>
            <person name="Martin J."/>
            <person name="Schackwitz W."/>
            <person name="Grimwood J."/>
            <person name="MohdZainudin N."/>
            <person name="Xue C."/>
            <person name="Wang R."/>
            <person name="Manning V.A."/>
            <person name="Dhillon B."/>
            <person name="Tu Z.J."/>
            <person name="Steffenson B.J."/>
            <person name="Salamov A."/>
            <person name="Sun H."/>
            <person name="Lowry S."/>
            <person name="LaButti K."/>
            <person name="Han J."/>
            <person name="Copeland A."/>
            <person name="Lindquist E."/>
            <person name="Barry K."/>
            <person name="Schmutz J."/>
            <person name="Baker S.E."/>
            <person name="Ciuffetti L.M."/>
            <person name="Grigoriev I.V."/>
            <person name="Zhong S."/>
            <person name="Turgeon B.G."/>
        </authorList>
    </citation>
    <scope>NUCLEOTIDE SEQUENCE [LARGE SCALE GENOMIC DNA]</scope>
    <source>
        <strain evidence="4">C5 / ATCC 48332 / race O</strain>
    </source>
</reference>
<sequence length="421" mass="45996">MHISGQLASEQAGDGSMNYNPVTPHASPVPKAPPCNSKVDLEAEKTPPPGFPKSLGERLESSDTDPYAFLKSFDTIFLIDESGSMAGRSWKETRKALKEFTPICTQYDGDGIDLYFLNHINSSPYKNITSTRTVVENSQTVGSSGARPTGEYLQEILKPYLHRYEIAPKSIKPINNIVITDGEPTDDGEAPIIPAAKKLGEIEAPAWQGGTQFFQADKKEYVRVAFNQMTGGLAKLPGHEKILMPYLQKVSSTRYRAFPDTAPKDCGRSRTRSRAQSPRVNPAALTFLTLFAQLPIIQAAPQHISTAWGIPIFNTLSAGTGMAISTFNDEANTNPVLFWVVYGSWIASAVTVVGFTTSSIKKGSRLRYLCTFVLVEFILLTMIALSSISDQGFETKTLKEWMPLSTIIIAGGLTAGFKRVA</sequence>
<dbReference type="PANTHER" id="PTHR34706">
    <property type="entry name" value="SLR1338 PROTEIN"/>
    <property type="match status" value="1"/>
</dbReference>
<feature type="transmembrane region" description="Helical" evidence="2">
    <location>
        <begin position="401"/>
        <end position="417"/>
    </location>
</feature>
<dbReference type="HOGENOM" id="CLU_652123_0_0_1"/>
<feature type="transmembrane region" description="Helical" evidence="2">
    <location>
        <begin position="368"/>
        <end position="389"/>
    </location>
</feature>